<dbReference type="STRING" id="91626.A0A0C9M9M4"/>
<evidence type="ECO:0000313" key="2">
    <source>
        <dbReference type="Proteomes" id="UP000053815"/>
    </source>
</evidence>
<dbReference type="AlphaFoldDB" id="A0A0C9M9M4"/>
<dbReference type="EMBL" id="DF836342">
    <property type="protein sequence ID" value="GAN04004.1"/>
    <property type="molecule type" value="Genomic_DNA"/>
</dbReference>
<reference evidence="1" key="1">
    <citation type="submission" date="2014-09" db="EMBL/GenBank/DDBJ databases">
        <title>Draft genome sequence of an oleaginous Mucoromycotina fungus Mucor ambiguus NBRC6742.</title>
        <authorList>
            <person name="Takeda I."/>
            <person name="Yamane N."/>
            <person name="Morita T."/>
            <person name="Tamano K."/>
            <person name="Machida M."/>
            <person name="Baker S."/>
            <person name="Koike H."/>
        </authorList>
    </citation>
    <scope>NUCLEOTIDE SEQUENCE</scope>
    <source>
        <strain evidence="1">NBRC 6742</strain>
    </source>
</reference>
<sequence length="121" mass="13816">MIGLFRSKVTHQGKYSYATFTENWPGSRAYIKGHSRRSTKPYYKQSAIGTKDLVVSVDRHSSTVTCSSWFHRITKQVHVRNDHFKMIPGAVVCSNVTCPRRLTTGATTFNQDRYGKQRTLS</sequence>
<accession>A0A0C9M9M4</accession>
<dbReference type="Proteomes" id="UP000053815">
    <property type="component" value="Unassembled WGS sequence"/>
</dbReference>
<evidence type="ECO:0000313" key="1">
    <source>
        <dbReference type="EMBL" id="GAN04004.1"/>
    </source>
</evidence>
<keyword evidence="2" id="KW-1185">Reference proteome</keyword>
<name>A0A0C9M9M4_9FUNG</name>
<protein>
    <submittedName>
        <fullName evidence="1">Uncharacterized protein</fullName>
    </submittedName>
</protein>
<organism evidence="1">
    <name type="scientific">Mucor ambiguus</name>
    <dbReference type="NCBI Taxonomy" id="91626"/>
    <lineage>
        <taxon>Eukaryota</taxon>
        <taxon>Fungi</taxon>
        <taxon>Fungi incertae sedis</taxon>
        <taxon>Mucoromycota</taxon>
        <taxon>Mucoromycotina</taxon>
        <taxon>Mucoromycetes</taxon>
        <taxon>Mucorales</taxon>
        <taxon>Mucorineae</taxon>
        <taxon>Mucoraceae</taxon>
        <taxon>Mucor</taxon>
    </lineage>
</organism>
<gene>
    <name evidence="1" type="ORF">MAM1_0053d03460</name>
</gene>
<proteinExistence type="predicted"/>
<dbReference type="OrthoDB" id="10521570at2759"/>